<dbReference type="InterPro" id="IPR036396">
    <property type="entry name" value="Cyt_P450_sf"/>
</dbReference>
<proteinExistence type="inferred from homology"/>
<protein>
    <submittedName>
        <fullName evidence="13">Cytochrome P450 6j1</fullName>
    </submittedName>
</protein>
<evidence type="ECO:0000256" key="6">
    <source>
        <dbReference type="ARBA" id="ARBA00022723"/>
    </source>
</evidence>
<evidence type="ECO:0000256" key="3">
    <source>
        <dbReference type="ARBA" id="ARBA00004586"/>
    </source>
</evidence>
<evidence type="ECO:0000256" key="8">
    <source>
        <dbReference type="ARBA" id="ARBA00022848"/>
    </source>
</evidence>
<keyword evidence="6" id="KW-0479">Metal-binding</keyword>
<evidence type="ECO:0000256" key="2">
    <source>
        <dbReference type="ARBA" id="ARBA00004524"/>
    </source>
</evidence>
<comment type="subcellular location">
    <subcellularLocation>
        <location evidence="3">Endoplasmic reticulum membrane</location>
    </subcellularLocation>
    <subcellularLocation>
        <location evidence="2">Microsome membrane</location>
    </subcellularLocation>
</comment>
<evidence type="ECO:0000256" key="9">
    <source>
        <dbReference type="ARBA" id="ARBA00023002"/>
    </source>
</evidence>
<keyword evidence="14" id="KW-1185">Reference proteome</keyword>
<sequence length="105" mass="12162">MVRNFNFWKKLGIPYLKPIPFVGNLKDTVLQKTNIGLFLKKVYDENQDKPYVGIFCFDQPCLVVMDLELVKNILIKDSHNFIDRVVRADEKVDPLMAKCVAFLKG</sequence>
<comment type="similarity">
    <text evidence="4">Belongs to the cytochrome P450 family.</text>
</comment>
<evidence type="ECO:0000256" key="5">
    <source>
        <dbReference type="ARBA" id="ARBA00022617"/>
    </source>
</evidence>
<comment type="caution">
    <text evidence="13">The sequence shown here is derived from an EMBL/GenBank/DDBJ whole genome shotgun (WGS) entry which is preliminary data.</text>
</comment>
<keyword evidence="7" id="KW-0256">Endoplasmic reticulum</keyword>
<evidence type="ECO:0000313" key="14">
    <source>
        <dbReference type="Proteomes" id="UP001148838"/>
    </source>
</evidence>
<evidence type="ECO:0000256" key="1">
    <source>
        <dbReference type="ARBA" id="ARBA00001971"/>
    </source>
</evidence>
<dbReference type="PANTHER" id="PTHR24292">
    <property type="entry name" value="CYTOCHROME P450"/>
    <property type="match status" value="1"/>
</dbReference>
<dbReference type="SUPFAM" id="SSF48264">
    <property type="entry name" value="Cytochrome P450"/>
    <property type="match status" value="1"/>
</dbReference>
<organism evidence="13 14">
    <name type="scientific">Periplaneta americana</name>
    <name type="common">American cockroach</name>
    <name type="synonym">Blatta americana</name>
    <dbReference type="NCBI Taxonomy" id="6978"/>
    <lineage>
        <taxon>Eukaryota</taxon>
        <taxon>Metazoa</taxon>
        <taxon>Ecdysozoa</taxon>
        <taxon>Arthropoda</taxon>
        <taxon>Hexapoda</taxon>
        <taxon>Insecta</taxon>
        <taxon>Pterygota</taxon>
        <taxon>Neoptera</taxon>
        <taxon>Polyneoptera</taxon>
        <taxon>Dictyoptera</taxon>
        <taxon>Blattodea</taxon>
        <taxon>Blattoidea</taxon>
        <taxon>Blattidae</taxon>
        <taxon>Blattinae</taxon>
        <taxon>Periplaneta</taxon>
    </lineage>
</organism>
<gene>
    <name evidence="13" type="primary">CYP6J1</name>
    <name evidence="13" type="ORF">ANN_21594</name>
</gene>
<keyword evidence="9" id="KW-0560">Oxidoreductase</keyword>
<dbReference type="PANTHER" id="PTHR24292:SF45">
    <property type="entry name" value="CYTOCHROME P450 6G1-RELATED"/>
    <property type="match status" value="1"/>
</dbReference>
<evidence type="ECO:0000256" key="7">
    <source>
        <dbReference type="ARBA" id="ARBA00022824"/>
    </source>
</evidence>
<evidence type="ECO:0000256" key="10">
    <source>
        <dbReference type="ARBA" id="ARBA00023004"/>
    </source>
</evidence>
<accession>A0ABQ8S6D9</accession>
<keyword evidence="10" id="KW-0408">Iron</keyword>
<keyword evidence="5" id="KW-0349">Heme</keyword>
<evidence type="ECO:0000313" key="13">
    <source>
        <dbReference type="EMBL" id="KAJ4429425.1"/>
    </source>
</evidence>
<dbReference type="Proteomes" id="UP001148838">
    <property type="component" value="Unassembled WGS sequence"/>
</dbReference>
<evidence type="ECO:0000256" key="11">
    <source>
        <dbReference type="ARBA" id="ARBA00023033"/>
    </source>
</evidence>
<dbReference type="Gene3D" id="1.10.630.10">
    <property type="entry name" value="Cytochrome P450"/>
    <property type="match status" value="1"/>
</dbReference>
<dbReference type="InterPro" id="IPR050476">
    <property type="entry name" value="Insect_CytP450_Detox"/>
</dbReference>
<keyword evidence="11" id="KW-0503">Monooxygenase</keyword>
<dbReference type="EMBL" id="JAJSOF020000033">
    <property type="protein sequence ID" value="KAJ4429425.1"/>
    <property type="molecule type" value="Genomic_DNA"/>
</dbReference>
<name>A0ABQ8S6D9_PERAM</name>
<evidence type="ECO:0000256" key="4">
    <source>
        <dbReference type="ARBA" id="ARBA00010617"/>
    </source>
</evidence>
<keyword evidence="12" id="KW-0472">Membrane</keyword>
<keyword evidence="8" id="KW-0492">Microsome</keyword>
<evidence type="ECO:0000256" key="12">
    <source>
        <dbReference type="ARBA" id="ARBA00023136"/>
    </source>
</evidence>
<comment type="cofactor">
    <cofactor evidence="1">
        <name>heme</name>
        <dbReference type="ChEBI" id="CHEBI:30413"/>
    </cofactor>
</comment>
<reference evidence="13 14" key="1">
    <citation type="journal article" date="2022" name="Allergy">
        <title>Genome assembly and annotation of Periplaneta americana reveal a comprehensive cockroach allergen profile.</title>
        <authorList>
            <person name="Wang L."/>
            <person name="Xiong Q."/>
            <person name="Saelim N."/>
            <person name="Wang L."/>
            <person name="Nong W."/>
            <person name="Wan A.T."/>
            <person name="Shi M."/>
            <person name="Liu X."/>
            <person name="Cao Q."/>
            <person name="Hui J.H.L."/>
            <person name="Sookrung N."/>
            <person name="Leung T.F."/>
            <person name="Tungtrongchitr A."/>
            <person name="Tsui S.K.W."/>
        </authorList>
    </citation>
    <scope>NUCLEOTIDE SEQUENCE [LARGE SCALE GENOMIC DNA]</scope>
    <source>
        <strain evidence="13">PWHHKU_190912</strain>
    </source>
</reference>